<dbReference type="InterPro" id="IPR000362">
    <property type="entry name" value="Fumarate_lyase_fam"/>
</dbReference>
<dbReference type="EC" id="4.3.2.1" evidence="2 6"/>
<evidence type="ECO:0000256" key="1">
    <source>
        <dbReference type="ARBA" id="ARBA00004941"/>
    </source>
</evidence>
<dbReference type="NCBIfam" id="TIGR00838">
    <property type="entry name" value="argH"/>
    <property type="match status" value="1"/>
</dbReference>
<evidence type="ECO:0000256" key="3">
    <source>
        <dbReference type="ARBA" id="ARBA00022571"/>
    </source>
</evidence>
<comment type="pathway">
    <text evidence="1 6">Amino-acid biosynthesis; L-arginine biosynthesis; L-arginine from L-ornithine and carbamoyl phosphate: step 3/3.</text>
</comment>
<dbReference type="SUPFAM" id="SSF48557">
    <property type="entry name" value="L-aspartase-like"/>
    <property type="match status" value="1"/>
</dbReference>
<comment type="subcellular location">
    <subcellularLocation>
        <location evidence="6">Cytoplasm</location>
    </subcellularLocation>
</comment>
<dbReference type="PRINTS" id="PR00145">
    <property type="entry name" value="ARGSUCLYASE"/>
</dbReference>
<dbReference type="InterPro" id="IPR008948">
    <property type="entry name" value="L-Aspartase-like"/>
</dbReference>
<proteinExistence type="inferred from homology"/>
<evidence type="ECO:0000313" key="10">
    <source>
        <dbReference type="Proteomes" id="UP000241848"/>
    </source>
</evidence>
<dbReference type="InterPro" id="IPR022761">
    <property type="entry name" value="Fumarate_lyase_N"/>
</dbReference>
<dbReference type="GO" id="GO:0042450">
    <property type="term" value="P:L-arginine biosynthetic process via ornithine"/>
    <property type="evidence" value="ECO:0007669"/>
    <property type="project" value="UniProtKB-UniRule"/>
</dbReference>
<dbReference type="CDD" id="cd01359">
    <property type="entry name" value="Argininosuccinate_lyase"/>
    <property type="match status" value="1"/>
</dbReference>
<dbReference type="InterPro" id="IPR024083">
    <property type="entry name" value="Fumarase/histidase_N"/>
</dbReference>
<feature type="domain" description="Fumarate lyase N-terminal" evidence="7">
    <location>
        <begin position="16"/>
        <end position="299"/>
    </location>
</feature>
<feature type="domain" description="Argininosuccinate lyase C-terminal" evidence="8">
    <location>
        <begin position="362"/>
        <end position="428"/>
    </location>
</feature>
<dbReference type="Gene3D" id="1.10.275.10">
    <property type="entry name" value="Fumarase/aspartase (N-terminal domain)"/>
    <property type="match status" value="1"/>
</dbReference>
<dbReference type="Gene3D" id="1.20.200.10">
    <property type="entry name" value="Fumarase/aspartase (Central domain)"/>
    <property type="match status" value="1"/>
</dbReference>
<evidence type="ECO:0000313" key="9">
    <source>
        <dbReference type="EMBL" id="PSR22808.1"/>
    </source>
</evidence>
<keyword evidence="6" id="KW-0963">Cytoplasm</keyword>
<sequence length="468" mass="52008">MARSDRLSQPLTADVARFLSSLSFDWRLLGDDVEGSLAHVQMLAQRGIIAGDVAQKLTQGLLEIRRRWEEGTLEPRFEWEDVHMNVEGRLHELVGTDGGYLHTARSRNDQVATDMHLYMRRTGQTLQSQCLTLINAIVSVAERTVDVVMPGYTHMQPAQPIRLAYHWLAYANMFRRDWSRLQDWAKRSDLSPLGAGALAGTPYPTDPEQTGQTLGFAALYQNGLDAVSDRDYLLEFLAWASIFMVHVSRLAEELVLWSTPEFGFVTLPDGFSTGSSIMPQKKNPDVAELLRGKGGRIYGHLMGLLAVVKGLPLAYNSDLQEDKEAVFDTVDTVQSVLSILPGLVHGLSFDEVRLKAAASAQFTLATDLADRLAQTGMPFREAHHRVGGLVRQLLNRGYTRFEEVNPDVWEDVAPDIPYSWIQELRPEQAADARTQPFATARPSVVQQIATLKQWIQGADNSSANPAGG</sequence>
<dbReference type="InterPro" id="IPR020557">
    <property type="entry name" value="Fumarate_lyase_CS"/>
</dbReference>
<dbReference type="FunFam" id="1.20.200.10:FF:000015">
    <property type="entry name" value="argininosuccinate lyase isoform X2"/>
    <property type="match status" value="1"/>
</dbReference>
<evidence type="ECO:0000259" key="7">
    <source>
        <dbReference type="Pfam" id="PF00206"/>
    </source>
</evidence>
<evidence type="ECO:0000256" key="5">
    <source>
        <dbReference type="ARBA" id="ARBA00023239"/>
    </source>
</evidence>
<dbReference type="GO" id="GO:0005829">
    <property type="term" value="C:cytosol"/>
    <property type="evidence" value="ECO:0007669"/>
    <property type="project" value="TreeGrafter"/>
</dbReference>
<dbReference type="PANTHER" id="PTHR43814">
    <property type="entry name" value="ARGININOSUCCINATE LYASE"/>
    <property type="match status" value="1"/>
</dbReference>
<dbReference type="GO" id="GO:0004056">
    <property type="term" value="F:argininosuccinate lyase activity"/>
    <property type="evidence" value="ECO:0007669"/>
    <property type="project" value="UniProtKB-UniRule"/>
</dbReference>
<evidence type="ECO:0000256" key="2">
    <source>
        <dbReference type="ARBA" id="ARBA00012338"/>
    </source>
</evidence>
<dbReference type="Gene3D" id="1.10.40.30">
    <property type="entry name" value="Fumarase/aspartase (C-terminal domain)"/>
    <property type="match status" value="1"/>
</dbReference>
<dbReference type="Proteomes" id="UP000241848">
    <property type="component" value="Unassembled WGS sequence"/>
</dbReference>
<reference evidence="9 10" key="1">
    <citation type="journal article" date="2014" name="BMC Genomics">
        <title>Comparison of environmental and isolate Sulfobacillus genomes reveals diverse carbon, sulfur, nitrogen, and hydrogen metabolisms.</title>
        <authorList>
            <person name="Justice N.B."/>
            <person name="Norman A."/>
            <person name="Brown C.T."/>
            <person name="Singh A."/>
            <person name="Thomas B.C."/>
            <person name="Banfield J.F."/>
        </authorList>
    </citation>
    <scope>NUCLEOTIDE SEQUENCE [LARGE SCALE GENOMIC DNA]</scope>
    <source>
        <strain evidence="9">AMDSBA3</strain>
    </source>
</reference>
<dbReference type="EMBL" id="PXYV01000012">
    <property type="protein sequence ID" value="PSR22808.1"/>
    <property type="molecule type" value="Genomic_DNA"/>
</dbReference>
<evidence type="ECO:0000256" key="4">
    <source>
        <dbReference type="ARBA" id="ARBA00022605"/>
    </source>
</evidence>
<dbReference type="PANTHER" id="PTHR43814:SF1">
    <property type="entry name" value="ARGININOSUCCINATE LYASE"/>
    <property type="match status" value="1"/>
</dbReference>
<evidence type="ECO:0000259" key="8">
    <source>
        <dbReference type="Pfam" id="PF14698"/>
    </source>
</evidence>
<dbReference type="InterPro" id="IPR029419">
    <property type="entry name" value="Arg_succ_lyase_C"/>
</dbReference>
<dbReference type="Pfam" id="PF00206">
    <property type="entry name" value="Lyase_1"/>
    <property type="match status" value="1"/>
</dbReference>
<name>A0A2T2WKP1_9FIRM</name>
<comment type="caution">
    <text evidence="9">The sequence shown here is derived from an EMBL/GenBank/DDBJ whole genome shotgun (WGS) entry which is preliminary data.</text>
</comment>
<dbReference type="HAMAP" id="MF_00006">
    <property type="entry name" value="Arg_succ_lyase"/>
    <property type="match status" value="1"/>
</dbReference>
<keyword evidence="3 6" id="KW-0055">Arginine biosynthesis</keyword>
<protein>
    <recommendedName>
        <fullName evidence="2 6">Argininosuccinate lyase</fullName>
        <shortName evidence="6">ASAL</shortName>
        <ecNumber evidence="2 6">4.3.2.1</ecNumber>
    </recommendedName>
    <alternativeName>
        <fullName evidence="6">Arginosuccinase</fullName>
    </alternativeName>
</protein>
<gene>
    <name evidence="6 9" type="primary">argH</name>
    <name evidence="9" type="ORF">C7B45_05360</name>
</gene>
<dbReference type="PRINTS" id="PR00149">
    <property type="entry name" value="FUMRATELYASE"/>
</dbReference>
<comment type="catalytic activity">
    <reaction evidence="6">
        <text>2-(N(omega)-L-arginino)succinate = fumarate + L-arginine</text>
        <dbReference type="Rhea" id="RHEA:24020"/>
        <dbReference type="ChEBI" id="CHEBI:29806"/>
        <dbReference type="ChEBI" id="CHEBI:32682"/>
        <dbReference type="ChEBI" id="CHEBI:57472"/>
        <dbReference type="EC" id="4.3.2.1"/>
    </reaction>
</comment>
<accession>A0A2T2WKP1</accession>
<dbReference type="Pfam" id="PF14698">
    <property type="entry name" value="ASL_C2"/>
    <property type="match status" value="1"/>
</dbReference>
<dbReference type="AlphaFoldDB" id="A0A2T2WKP1"/>
<evidence type="ECO:0000256" key="6">
    <source>
        <dbReference type="HAMAP-Rule" id="MF_00006"/>
    </source>
</evidence>
<dbReference type="UniPathway" id="UPA00068">
    <property type="reaction ID" value="UER00114"/>
</dbReference>
<keyword evidence="4 6" id="KW-0028">Amino-acid biosynthesis</keyword>
<dbReference type="InterPro" id="IPR009049">
    <property type="entry name" value="Argininosuccinate_lyase"/>
</dbReference>
<comment type="similarity">
    <text evidence="6">Belongs to the lyase 1 family. Argininosuccinate lyase subfamily.</text>
</comment>
<dbReference type="PROSITE" id="PS00163">
    <property type="entry name" value="FUMARATE_LYASES"/>
    <property type="match status" value="1"/>
</dbReference>
<keyword evidence="5 6" id="KW-0456">Lyase</keyword>
<organism evidence="9 10">
    <name type="scientific">Sulfobacillus acidophilus</name>
    <dbReference type="NCBI Taxonomy" id="53633"/>
    <lineage>
        <taxon>Bacteria</taxon>
        <taxon>Bacillati</taxon>
        <taxon>Bacillota</taxon>
        <taxon>Clostridia</taxon>
        <taxon>Eubacteriales</taxon>
        <taxon>Clostridiales Family XVII. Incertae Sedis</taxon>
        <taxon>Sulfobacillus</taxon>
    </lineage>
</organism>